<comment type="caution">
    <text evidence="14">The sequence shown here is derived from an EMBL/GenBank/DDBJ whole genome shotgun (WGS) entry which is preliminary data.</text>
</comment>
<evidence type="ECO:0000313" key="15">
    <source>
        <dbReference type="Proteomes" id="UP001595692"/>
    </source>
</evidence>
<dbReference type="PANTHER" id="PTHR30009">
    <property type="entry name" value="CYTOCHROME C-TYPE SYNTHESIS PROTEIN AND PTS TRANSMEMBRANE COMPONENT"/>
    <property type="match status" value="1"/>
</dbReference>
<name>A0ABV8CRC7_9GAMM</name>
<gene>
    <name evidence="14" type="ORF">ACFOSS_14755</name>
</gene>
<dbReference type="RefSeq" id="WP_377153978.1">
    <property type="nucleotide sequence ID" value="NZ_JBHSAF010000015.1"/>
</dbReference>
<evidence type="ECO:0000256" key="8">
    <source>
        <dbReference type="ARBA" id="ARBA00022989"/>
    </source>
</evidence>
<feature type="transmembrane region" description="Helical" evidence="11">
    <location>
        <begin position="174"/>
        <end position="194"/>
    </location>
</feature>
<feature type="transmembrane region" description="Helical" evidence="11">
    <location>
        <begin position="133"/>
        <end position="154"/>
    </location>
</feature>
<proteinExistence type="predicted"/>
<keyword evidence="15" id="KW-1185">Reference proteome</keyword>
<dbReference type="Gene3D" id="3.30.1360.60">
    <property type="entry name" value="Glucose permease domain IIB"/>
    <property type="match status" value="1"/>
</dbReference>
<evidence type="ECO:0000256" key="4">
    <source>
        <dbReference type="ARBA" id="ARBA00022597"/>
    </source>
</evidence>
<organism evidence="14 15">
    <name type="scientific">Pseudaeromonas sharmana</name>
    <dbReference type="NCBI Taxonomy" id="328412"/>
    <lineage>
        <taxon>Bacteria</taxon>
        <taxon>Pseudomonadati</taxon>
        <taxon>Pseudomonadota</taxon>
        <taxon>Gammaproteobacteria</taxon>
        <taxon>Aeromonadales</taxon>
        <taxon>Aeromonadaceae</taxon>
        <taxon>Pseudaeromonas</taxon>
    </lineage>
</organism>
<dbReference type="PROSITE" id="PS51103">
    <property type="entry name" value="PTS_EIIC_TYPE_1"/>
    <property type="match status" value="1"/>
</dbReference>
<evidence type="ECO:0000259" key="13">
    <source>
        <dbReference type="PROSITE" id="PS51103"/>
    </source>
</evidence>
<comment type="subcellular location">
    <subcellularLocation>
        <location evidence="1">Cell membrane</location>
        <topology evidence="1">Multi-pass membrane protein</topology>
    </subcellularLocation>
</comment>
<dbReference type="InterPro" id="IPR050429">
    <property type="entry name" value="PTS_Glucose_EIICBA"/>
</dbReference>
<dbReference type="EMBL" id="JBHSAF010000015">
    <property type="protein sequence ID" value="MFC3914707.1"/>
    <property type="molecule type" value="Genomic_DNA"/>
</dbReference>
<evidence type="ECO:0000256" key="10">
    <source>
        <dbReference type="PROSITE-ProRule" id="PRU00421"/>
    </source>
</evidence>
<keyword evidence="4" id="KW-0762">Sugar transport</keyword>
<evidence type="ECO:0000256" key="9">
    <source>
        <dbReference type="ARBA" id="ARBA00023136"/>
    </source>
</evidence>
<evidence type="ECO:0000256" key="2">
    <source>
        <dbReference type="ARBA" id="ARBA00022448"/>
    </source>
</evidence>
<feature type="domain" description="PTS EIIB type-1" evidence="12">
    <location>
        <begin position="365"/>
        <end position="447"/>
    </location>
</feature>
<evidence type="ECO:0000256" key="7">
    <source>
        <dbReference type="ARBA" id="ARBA00022692"/>
    </source>
</evidence>
<keyword evidence="9 11" id="KW-0472">Membrane</keyword>
<evidence type="ECO:0000256" key="5">
    <source>
        <dbReference type="ARBA" id="ARBA00022679"/>
    </source>
</evidence>
<comment type="caution">
    <text evidence="10">Lacks conserved residue(s) required for the propagation of feature annotation.</text>
</comment>
<dbReference type="SUPFAM" id="SSF55604">
    <property type="entry name" value="Glucose permease domain IIB"/>
    <property type="match status" value="1"/>
</dbReference>
<evidence type="ECO:0000256" key="1">
    <source>
        <dbReference type="ARBA" id="ARBA00004651"/>
    </source>
</evidence>
<accession>A0ABV8CRC7</accession>
<dbReference type="Pfam" id="PF02378">
    <property type="entry name" value="PTS_EIIC"/>
    <property type="match status" value="1"/>
</dbReference>
<dbReference type="InterPro" id="IPR036878">
    <property type="entry name" value="Glu_permease_IIB"/>
</dbReference>
<dbReference type="PROSITE" id="PS51098">
    <property type="entry name" value="PTS_EIIB_TYPE_1"/>
    <property type="match status" value="1"/>
</dbReference>
<feature type="transmembrane region" description="Helical" evidence="11">
    <location>
        <begin position="314"/>
        <end position="335"/>
    </location>
</feature>
<dbReference type="InterPro" id="IPR003352">
    <property type="entry name" value="PTS_EIIC"/>
</dbReference>
<feature type="domain" description="PTS EIIC type-1" evidence="13">
    <location>
        <begin position="1"/>
        <end position="354"/>
    </location>
</feature>
<evidence type="ECO:0000256" key="11">
    <source>
        <dbReference type="SAM" id="Phobius"/>
    </source>
</evidence>
<evidence type="ECO:0000313" key="14">
    <source>
        <dbReference type="EMBL" id="MFC3914707.1"/>
    </source>
</evidence>
<keyword evidence="5" id="KW-0808">Transferase</keyword>
<keyword evidence="6" id="KW-0598">Phosphotransferase system</keyword>
<keyword evidence="2" id="KW-0813">Transport</keyword>
<sequence length="461" mass="50314">MSCSRSPLAVHLLLPIALMPVASLMCWLGDGNSLLQALCWQCGVTLFALLPLLLAIQLARALQPEPFPLQALNAALGYLLLSSTLEQLAPELNHSDMIAALLTGIISARLYPRLARLRLPPLLHSFKGPAIILMLNGLVCLLTLLPLIPVLLWLEPELLRLGHHWLTSPDKGFALGFIYQLLTPLGLNELFHDLLSNHAALNQPQLSFLAAHYAIQLFGLPGMALAILKHPPQPIKRAALAAAIVLMLTSLLSGVTSPLLLVLLLVSPSLFFIHALLAGLIMAFCLQVKLHFILPGLPGDLVPLSIDTLPFGNLQFFWLVMLTFSVYYVCCRLLLTIWPNAIRLLGMNSHAAEPVAHLAPDSDLSVLAIGYLKALGGMGNLISMHASLTYLTIEVDNPLLLDNSALQQLGVITRFELDDRKLQLLVGPIAEPLADKIQTLAARQSLDLQPREFVIEPFSLR</sequence>
<dbReference type="PANTHER" id="PTHR30009:SF4">
    <property type="entry name" value="PTS SYSTEM N-ACETYLGLUCOSAMINE-SPECIFIC EIICBA COMPONENT"/>
    <property type="match status" value="1"/>
</dbReference>
<dbReference type="Proteomes" id="UP001595692">
    <property type="component" value="Unassembled WGS sequence"/>
</dbReference>
<dbReference type="InterPro" id="IPR001996">
    <property type="entry name" value="PTS_IIB_1"/>
</dbReference>
<keyword evidence="3" id="KW-1003">Cell membrane</keyword>
<evidence type="ECO:0000256" key="3">
    <source>
        <dbReference type="ARBA" id="ARBA00022475"/>
    </source>
</evidence>
<reference evidence="15" key="1">
    <citation type="journal article" date="2019" name="Int. J. Syst. Evol. Microbiol.">
        <title>The Global Catalogue of Microorganisms (GCM) 10K type strain sequencing project: providing services to taxonomists for standard genome sequencing and annotation.</title>
        <authorList>
            <consortium name="The Broad Institute Genomics Platform"/>
            <consortium name="The Broad Institute Genome Sequencing Center for Infectious Disease"/>
            <person name="Wu L."/>
            <person name="Ma J."/>
        </authorList>
    </citation>
    <scope>NUCLEOTIDE SEQUENCE [LARGE SCALE GENOMIC DNA]</scope>
    <source>
        <strain evidence="15">CCUG 54939</strain>
    </source>
</reference>
<keyword evidence="7 11" id="KW-0812">Transmembrane</keyword>
<feature type="transmembrane region" description="Helical" evidence="11">
    <location>
        <begin position="240"/>
        <end position="264"/>
    </location>
</feature>
<protein>
    <submittedName>
        <fullName evidence="14">PTS transporter subunit EIIC</fullName>
    </submittedName>
</protein>
<feature type="transmembrane region" description="Helical" evidence="11">
    <location>
        <begin position="33"/>
        <end position="55"/>
    </location>
</feature>
<feature type="transmembrane region" description="Helical" evidence="11">
    <location>
        <begin position="206"/>
        <end position="228"/>
    </location>
</feature>
<dbReference type="InterPro" id="IPR013013">
    <property type="entry name" value="PTS_EIIC_1"/>
</dbReference>
<feature type="transmembrane region" description="Helical" evidence="11">
    <location>
        <begin position="271"/>
        <end position="294"/>
    </location>
</feature>
<keyword evidence="8 11" id="KW-1133">Transmembrane helix</keyword>
<evidence type="ECO:0000256" key="6">
    <source>
        <dbReference type="ARBA" id="ARBA00022683"/>
    </source>
</evidence>
<evidence type="ECO:0000259" key="12">
    <source>
        <dbReference type="PROSITE" id="PS51098"/>
    </source>
</evidence>